<proteinExistence type="predicted"/>
<dbReference type="Gene3D" id="3.30.720.110">
    <property type="match status" value="1"/>
</dbReference>
<evidence type="ECO:0000259" key="1">
    <source>
        <dbReference type="PROSITE" id="PS51819"/>
    </source>
</evidence>
<dbReference type="AlphaFoldDB" id="A0A1W1XYQ3"/>
<dbReference type="Pfam" id="PF00903">
    <property type="entry name" value="Glyoxalase"/>
    <property type="match status" value="1"/>
</dbReference>
<dbReference type="RefSeq" id="WP_084092546.1">
    <property type="nucleotide sequence ID" value="NZ_FWXD01000029.1"/>
</dbReference>
<accession>A0A1W1XYQ3</accession>
<organism evidence="2 3">
    <name type="scientific">Andreprevotia lacus DSM 23236</name>
    <dbReference type="NCBI Taxonomy" id="1121001"/>
    <lineage>
        <taxon>Bacteria</taxon>
        <taxon>Pseudomonadati</taxon>
        <taxon>Pseudomonadota</taxon>
        <taxon>Betaproteobacteria</taxon>
        <taxon>Neisseriales</taxon>
        <taxon>Chitinibacteraceae</taxon>
        <taxon>Andreprevotia</taxon>
    </lineage>
</organism>
<keyword evidence="3" id="KW-1185">Reference proteome</keyword>
<reference evidence="2 3" key="1">
    <citation type="submission" date="2017-04" db="EMBL/GenBank/DDBJ databases">
        <authorList>
            <person name="Afonso C.L."/>
            <person name="Miller P.J."/>
            <person name="Scott M.A."/>
            <person name="Spackman E."/>
            <person name="Goraichik I."/>
            <person name="Dimitrov K.M."/>
            <person name="Suarez D.L."/>
            <person name="Swayne D.E."/>
        </authorList>
    </citation>
    <scope>NUCLEOTIDE SEQUENCE [LARGE SCALE GENOMIC DNA]</scope>
    <source>
        <strain evidence="2 3">DSM 23236</strain>
    </source>
</reference>
<protein>
    <submittedName>
        <fullName evidence="2">Uncharacterized conserved protein PhnB, glyoxalase superfamily</fullName>
    </submittedName>
</protein>
<dbReference type="InterPro" id="IPR004360">
    <property type="entry name" value="Glyas_Fos-R_dOase_dom"/>
</dbReference>
<evidence type="ECO:0000313" key="2">
    <source>
        <dbReference type="EMBL" id="SMC29100.1"/>
    </source>
</evidence>
<name>A0A1W1XYQ3_9NEIS</name>
<dbReference type="PANTHER" id="PTHR34109">
    <property type="entry name" value="BNAUNNG04460D PROTEIN-RELATED"/>
    <property type="match status" value="1"/>
</dbReference>
<dbReference type="CDD" id="cd07246">
    <property type="entry name" value="VOC_like"/>
    <property type="match status" value="1"/>
</dbReference>
<sequence length="129" mass="13995">MASYKPAQHNAVSPYLVVNDAPATLAFLANVFEGIERYRMEDEHGSIRHAEVQIDDSIIMVCERPGGEIATVGSVHVYVPDVDACYARALAAGATSLVEPQDQHYGDRSAGVQDAQGNVWWLGTHLNLS</sequence>
<dbReference type="PROSITE" id="PS51819">
    <property type="entry name" value="VOC"/>
    <property type="match status" value="1"/>
</dbReference>
<feature type="domain" description="VOC" evidence="1">
    <location>
        <begin position="6"/>
        <end position="125"/>
    </location>
</feature>
<dbReference type="EMBL" id="FWXD01000029">
    <property type="protein sequence ID" value="SMC29100.1"/>
    <property type="molecule type" value="Genomic_DNA"/>
</dbReference>
<dbReference type="SUPFAM" id="SSF54593">
    <property type="entry name" value="Glyoxalase/Bleomycin resistance protein/Dihydroxybiphenyl dioxygenase"/>
    <property type="match status" value="1"/>
</dbReference>
<dbReference type="Gene3D" id="3.30.720.120">
    <property type="match status" value="1"/>
</dbReference>
<dbReference type="InterPro" id="IPR037523">
    <property type="entry name" value="VOC_core"/>
</dbReference>
<dbReference type="InterPro" id="IPR029068">
    <property type="entry name" value="Glyas_Bleomycin-R_OHBP_Dase"/>
</dbReference>
<gene>
    <name evidence="2" type="ORF">SAMN02745857_03602</name>
</gene>
<evidence type="ECO:0000313" key="3">
    <source>
        <dbReference type="Proteomes" id="UP000192761"/>
    </source>
</evidence>
<dbReference type="STRING" id="1121001.SAMN02745857_03602"/>
<dbReference type="OrthoDB" id="9795306at2"/>
<dbReference type="Proteomes" id="UP000192761">
    <property type="component" value="Unassembled WGS sequence"/>
</dbReference>
<dbReference type="PANTHER" id="PTHR34109:SF1">
    <property type="entry name" value="VOC DOMAIN-CONTAINING PROTEIN"/>
    <property type="match status" value="1"/>
</dbReference>